<dbReference type="Gene3D" id="3.30.70.270">
    <property type="match status" value="1"/>
</dbReference>
<dbReference type="Gene3D" id="3.20.20.450">
    <property type="entry name" value="EAL domain"/>
    <property type="match status" value="1"/>
</dbReference>
<dbReference type="InterPro" id="IPR000160">
    <property type="entry name" value="GGDEF_dom"/>
</dbReference>
<dbReference type="Pfam" id="PF00563">
    <property type="entry name" value="EAL"/>
    <property type="match status" value="1"/>
</dbReference>
<dbReference type="CDD" id="cd12915">
    <property type="entry name" value="PDC2_DGC_like"/>
    <property type="match status" value="1"/>
</dbReference>
<dbReference type="Gene3D" id="3.30.450.20">
    <property type="entry name" value="PAS domain"/>
    <property type="match status" value="1"/>
</dbReference>
<accession>A0A133XD90</accession>
<dbReference type="Proteomes" id="UP000070186">
    <property type="component" value="Unassembled WGS sequence"/>
</dbReference>
<dbReference type="SUPFAM" id="SSF55073">
    <property type="entry name" value="Nucleotide cyclase"/>
    <property type="match status" value="1"/>
</dbReference>
<organism evidence="4 5">
    <name type="scientific">Dechloromonas denitrificans</name>
    <dbReference type="NCBI Taxonomy" id="281362"/>
    <lineage>
        <taxon>Bacteria</taxon>
        <taxon>Pseudomonadati</taxon>
        <taxon>Pseudomonadota</taxon>
        <taxon>Betaproteobacteria</taxon>
        <taxon>Rhodocyclales</taxon>
        <taxon>Azonexaceae</taxon>
        <taxon>Dechloromonas</taxon>
    </lineage>
</organism>
<keyword evidence="1" id="KW-1133">Transmembrane helix</keyword>
<evidence type="ECO:0000313" key="5">
    <source>
        <dbReference type="Proteomes" id="UP000070186"/>
    </source>
</evidence>
<feature type="transmembrane region" description="Helical" evidence="1">
    <location>
        <begin position="297"/>
        <end position="316"/>
    </location>
</feature>
<evidence type="ECO:0000313" key="4">
    <source>
        <dbReference type="EMBL" id="KXB28901.1"/>
    </source>
</evidence>
<dbReference type="STRING" id="281362.AT959_18900"/>
<dbReference type="FunFam" id="3.30.70.270:FF:000001">
    <property type="entry name" value="Diguanylate cyclase domain protein"/>
    <property type="match status" value="1"/>
</dbReference>
<dbReference type="PROSITE" id="PS50887">
    <property type="entry name" value="GGDEF"/>
    <property type="match status" value="1"/>
</dbReference>
<reference evidence="4 5" key="1">
    <citation type="submission" date="2015-12" db="EMBL/GenBank/DDBJ databases">
        <title>Nitrous oxide reduction kinetics distinguish bacteria harboring typical versus atypical NosZ.</title>
        <authorList>
            <person name="Yoon S."/>
            <person name="Nissen S."/>
            <person name="Park D."/>
            <person name="Sanford R.A."/>
            <person name="Loeffler F.E."/>
        </authorList>
    </citation>
    <scope>NUCLEOTIDE SEQUENCE [LARGE SCALE GENOMIC DNA]</scope>
    <source>
        <strain evidence="4 5">ATCC BAA-841</strain>
    </source>
</reference>
<keyword evidence="1" id="KW-0812">Transmembrane</keyword>
<dbReference type="Pfam" id="PF00990">
    <property type="entry name" value="GGDEF"/>
    <property type="match status" value="1"/>
</dbReference>
<keyword evidence="1" id="KW-0472">Membrane</keyword>
<dbReference type="SUPFAM" id="SSF141868">
    <property type="entry name" value="EAL domain-like"/>
    <property type="match status" value="1"/>
</dbReference>
<dbReference type="InterPro" id="IPR001633">
    <property type="entry name" value="EAL_dom"/>
</dbReference>
<proteinExistence type="predicted"/>
<dbReference type="CDD" id="cd01948">
    <property type="entry name" value="EAL"/>
    <property type="match status" value="1"/>
</dbReference>
<name>A0A133XD90_9RHOO</name>
<dbReference type="CDD" id="cd01949">
    <property type="entry name" value="GGDEF"/>
    <property type="match status" value="1"/>
</dbReference>
<evidence type="ECO:0000259" key="2">
    <source>
        <dbReference type="PROSITE" id="PS50883"/>
    </source>
</evidence>
<evidence type="ECO:0000256" key="1">
    <source>
        <dbReference type="SAM" id="Phobius"/>
    </source>
</evidence>
<dbReference type="InterPro" id="IPR052155">
    <property type="entry name" value="Biofilm_reg_signaling"/>
</dbReference>
<dbReference type="AlphaFoldDB" id="A0A133XD90"/>
<sequence length="785" mass="86696">MAFPFNQQNSIWFKRLNKSSWRGLLAGSISLTLALVVLAWGVTWQRLEAEKALLGANARIQQENLAAIVAENLAQVLDRGRLMSIAANEWFEGKPAEATNRLSAMRATDLAFLRIALYDRQLRRVYTSSPASATAGLRDALVRAVQTSPAAAAAGLLQIAPPPESYEEAWQLPLLFPVLGNNHEVRGVLLVVLDLGYFLSLYQHIDIGRSGIVQVLTSDGKEVAQARQEGLILSQRRGSFELPIQPARHGSLTGTFFENDEPYLSTFRRLERYPFSVAVSRQIDETLTEHHGSRQRFFSALAALTAIIALAALWFGRSIRRQGQLLSALAAADQEKCELIEQLEEEKRRAFELAAHDHLTGLPNRRMFHELVASHLSRAKRSRKHYAMLYLDLDHFKRINDSLGHHVGDLLLQSVAARLRSSLRESDVIARLGGDEFAVLLTGLESVDDTASIAAKLVAQISQPCRNLDGHDIQVGPSVGIALFPRDGHDVDTLCRHADAAMYQSKRSGRGRYTFYDPALNPASDRLLHLEQRLPKAIVGHELVLHFQPKVRLDDYRIVGFEALVRWQHPEFGLIYPNDFIPLAEHSGQIIELGDWVVTACCRQLADWQAAGLELVPIACNISAKQLLDDELPERIAGFLAASGIAARYLEVEITENSLIESIEVAGHVLGKLAGLGLQIALDGFGNGLSNLSHIRSLPIDSLKIDRSFISDIRNSPDDAVIVSSIITLAHNLKMRVVAEGVEMLDQLIHLKTAGCDEVQGYYLSRPVTAIAAGQLLLRSTLAPT</sequence>
<dbReference type="GO" id="GO:0003824">
    <property type="term" value="F:catalytic activity"/>
    <property type="evidence" value="ECO:0007669"/>
    <property type="project" value="UniProtKB-ARBA"/>
</dbReference>
<dbReference type="PROSITE" id="PS50883">
    <property type="entry name" value="EAL"/>
    <property type="match status" value="1"/>
</dbReference>
<dbReference type="EMBL" id="LODL01000040">
    <property type="protein sequence ID" value="KXB28901.1"/>
    <property type="molecule type" value="Genomic_DNA"/>
</dbReference>
<dbReference type="InterPro" id="IPR043128">
    <property type="entry name" value="Rev_trsase/Diguanyl_cyclase"/>
</dbReference>
<feature type="domain" description="GGDEF" evidence="3">
    <location>
        <begin position="384"/>
        <end position="518"/>
    </location>
</feature>
<protein>
    <recommendedName>
        <fullName evidence="6">Diguanylate cyclase</fullName>
    </recommendedName>
</protein>
<gene>
    <name evidence="4" type="ORF">AT959_18900</name>
</gene>
<dbReference type="PANTHER" id="PTHR44757">
    <property type="entry name" value="DIGUANYLATE CYCLASE DGCP"/>
    <property type="match status" value="1"/>
</dbReference>
<feature type="domain" description="EAL" evidence="2">
    <location>
        <begin position="527"/>
        <end position="781"/>
    </location>
</feature>
<evidence type="ECO:0000259" key="3">
    <source>
        <dbReference type="PROSITE" id="PS50887"/>
    </source>
</evidence>
<dbReference type="InterPro" id="IPR029787">
    <property type="entry name" value="Nucleotide_cyclase"/>
</dbReference>
<dbReference type="RefSeq" id="WP_066886809.1">
    <property type="nucleotide sequence ID" value="NZ_LODL01000040.1"/>
</dbReference>
<dbReference type="SMART" id="SM00267">
    <property type="entry name" value="GGDEF"/>
    <property type="match status" value="1"/>
</dbReference>
<dbReference type="SMART" id="SM00052">
    <property type="entry name" value="EAL"/>
    <property type="match status" value="1"/>
</dbReference>
<dbReference type="InterPro" id="IPR035919">
    <property type="entry name" value="EAL_sf"/>
</dbReference>
<keyword evidence="5" id="KW-1185">Reference proteome</keyword>
<dbReference type="PANTHER" id="PTHR44757:SF2">
    <property type="entry name" value="BIOFILM ARCHITECTURE MAINTENANCE PROTEIN MBAA"/>
    <property type="match status" value="1"/>
</dbReference>
<dbReference type="NCBIfam" id="TIGR00254">
    <property type="entry name" value="GGDEF"/>
    <property type="match status" value="1"/>
</dbReference>
<comment type="caution">
    <text evidence="4">The sequence shown here is derived from an EMBL/GenBank/DDBJ whole genome shotgun (WGS) entry which is preliminary data.</text>
</comment>
<evidence type="ECO:0008006" key="6">
    <source>
        <dbReference type="Google" id="ProtNLM"/>
    </source>
</evidence>